<sequence>MQKQDSPTLVIEHLLVELAWCIDDLHGFRHQLSIEDALNAETSFQKLEALISSAKTRIGTLRLIVS</sequence>
<dbReference type="STRING" id="448.Lery_2873"/>
<dbReference type="AlphaFoldDB" id="A0A0W0TGJ1"/>
<dbReference type="EMBL" id="LNYA01000034">
    <property type="protein sequence ID" value="KTC94706.1"/>
    <property type="molecule type" value="Genomic_DNA"/>
</dbReference>
<evidence type="ECO:0000313" key="2">
    <source>
        <dbReference type="Proteomes" id="UP000054773"/>
    </source>
</evidence>
<accession>A0A0W0TGJ1</accession>
<gene>
    <name evidence="1" type="ORF">Lery_2873</name>
</gene>
<comment type="caution">
    <text evidence="1">The sequence shown here is derived from an EMBL/GenBank/DDBJ whole genome shotgun (WGS) entry which is preliminary data.</text>
</comment>
<organism evidence="1 2">
    <name type="scientific">Legionella erythra</name>
    <dbReference type="NCBI Taxonomy" id="448"/>
    <lineage>
        <taxon>Bacteria</taxon>
        <taxon>Pseudomonadati</taxon>
        <taxon>Pseudomonadota</taxon>
        <taxon>Gammaproteobacteria</taxon>
        <taxon>Legionellales</taxon>
        <taxon>Legionellaceae</taxon>
        <taxon>Legionella</taxon>
    </lineage>
</organism>
<keyword evidence="2" id="KW-1185">Reference proteome</keyword>
<protein>
    <submittedName>
        <fullName evidence="1">Uncharacterized protein</fullName>
    </submittedName>
</protein>
<reference evidence="1 2" key="1">
    <citation type="submission" date="2015-11" db="EMBL/GenBank/DDBJ databases">
        <title>Genomic analysis of 38 Legionella species identifies large and diverse effector repertoires.</title>
        <authorList>
            <person name="Burstein D."/>
            <person name="Amaro F."/>
            <person name="Zusman T."/>
            <person name="Lifshitz Z."/>
            <person name="Cohen O."/>
            <person name="Gilbert J.A."/>
            <person name="Pupko T."/>
            <person name="Shuman H.A."/>
            <person name="Segal G."/>
        </authorList>
    </citation>
    <scope>NUCLEOTIDE SEQUENCE [LARGE SCALE GENOMIC DNA]</scope>
    <source>
        <strain evidence="1 2">SE-32A-C8</strain>
    </source>
</reference>
<name>A0A0W0TGJ1_LEGER</name>
<evidence type="ECO:0000313" key="1">
    <source>
        <dbReference type="EMBL" id="KTC94706.1"/>
    </source>
</evidence>
<dbReference type="Proteomes" id="UP000054773">
    <property type="component" value="Unassembled WGS sequence"/>
</dbReference>
<dbReference type="PATRIC" id="fig|448.7.peg.3018"/>
<dbReference type="RefSeq" id="WP_058527933.1">
    <property type="nucleotide sequence ID" value="NZ_CAAAHY010000050.1"/>
</dbReference>
<proteinExistence type="predicted"/>
<dbReference type="OrthoDB" id="5642699at2"/>